<reference evidence="5 6" key="1">
    <citation type="submission" date="2017-10" db="EMBL/GenBank/DDBJ databases">
        <title>Complete genome sequence of Collinsella aerofaciens isolated from the gut of a healthy adult Indian.</title>
        <authorList>
            <person name="Bag S."/>
            <person name="Ghosh T.S."/>
            <person name="Das B."/>
        </authorList>
    </citation>
    <scope>NUCLEOTIDE SEQUENCE [LARGE SCALE GENOMIC DNA]</scope>
    <source>
        <strain evidence="6">indica</strain>
    </source>
</reference>
<dbReference type="RefSeq" id="WP_099432587.1">
    <property type="nucleotide sequence ID" value="NZ_CP024160.1"/>
</dbReference>
<dbReference type="InterPro" id="IPR036388">
    <property type="entry name" value="WH-like_DNA-bd_sf"/>
</dbReference>
<feature type="domain" description="HTH gntR-type" evidence="4">
    <location>
        <begin position="18"/>
        <end position="86"/>
    </location>
</feature>
<dbReference type="PANTHER" id="PTHR44846">
    <property type="entry name" value="MANNOSYL-D-GLYCERATE TRANSPORT/METABOLISM SYSTEM REPRESSOR MNGR-RELATED"/>
    <property type="match status" value="1"/>
</dbReference>
<dbReference type="SUPFAM" id="SSF46785">
    <property type="entry name" value="Winged helix' DNA-binding domain"/>
    <property type="match status" value="1"/>
</dbReference>
<protein>
    <submittedName>
        <fullName evidence="5">GntR family transcriptional regulator</fullName>
    </submittedName>
</protein>
<dbReference type="InterPro" id="IPR000524">
    <property type="entry name" value="Tscrpt_reg_HTH_GntR"/>
</dbReference>
<dbReference type="InterPro" id="IPR011663">
    <property type="entry name" value="UTRA"/>
</dbReference>
<proteinExistence type="predicted"/>
<dbReference type="EMBL" id="CP024160">
    <property type="protein sequence ID" value="ATP54628.1"/>
    <property type="molecule type" value="Genomic_DNA"/>
</dbReference>
<gene>
    <name evidence="5" type="ORF">CSV91_08845</name>
</gene>
<evidence type="ECO:0000256" key="1">
    <source>
        <dbReference type="ARBA" id="ARBA00023015"/>
    </source>
</evidence>
<evidence type="ECO:0000259" key="4">
    <source>
        <dbReference type="PROSITE" id="PS50949"/>
    </source>
</evidence>
<dbReference type="FunFam" id="1.10.10.10:FF:000079">
    <property type="entry name" value="GntR family transcriptional regulator"/>
    <property type="match status" value="1"/>
</dbReference>
<dbReference type="PROSITE" id="PS50949">
    <property type="entry name" value="HTH_GNTR"/>
    <property type="match status" value="1"/>
</dbReference>
<dbReference type="PANTHER" id="PTHR44846:SF1">
    <property type="entry name" value="MANNOSYL-D-GLYCERATE TRANSPORT_METABOLISM SYSTEM REPRESSOR MNGR-RELATED"/>
    <property type="match status" value="1"/>
</dbReference>
<evidence type="ECO:0000256" key="3">
    <source>
        <dbReference type="ARBA" id="ARBA00023163"/>
    </source>
</evidence>
<dbReference type="InterPro" id="IPR028978">
    <property type="entry name" value="Chorismate_lyase_/UTRA_dom_sf"/>
</dbReference>
<accession>A0A2D1TZ31</accession>
<dbReference type="Proteomes" id="UP000225608">
    <property type="component" value="Chromosome"/>
</dbReference>
<dbReference type="KEGG" id="caer:CSV91_08845"/>
<dbReference type="SMART" id="SM00345">
    <property type="entry name" value="HTH_GNTR"/>
    <property type="match status" value="1"/>
</dbReference>
<dbReference type="GO" id="GO:0003677">
    <property type="term" value="F:DNA binding"/>
    <property type="evidence" value="ECO:0007669"/>
    <property type="project" value="UniProtKB-KW"/>
</dbReference>
<organism evidence="5 6">
    <name type="scientific">Collinsella aerofaciens</name>
    <dbReference type="NCBI Taxonomy" id="74426"/>
    <lineage>
        <taxon>Bacteria</taxon>
        <taxon>Bacillati</taxon>
        <taxon>Actinomycetota</taxon>
        <taxon>Coriobacteriia</taxon>
        <taxon>Coriobacteriales</taxon>
        <taxon>Coriobacteriaceae</taxon>
        <taxon>Collinsella</taxon>
    </lineage>
</organism>
<dbReference type="GO" id="GO:0003700">
    <property type="term" value="F:DNA-binding transcription factor activity"/>
    <property type="evidence" value="ECO:0007669"/>
    <property type="project" value="InterPro"/>
</dbReference>
<evidence type="ECO:0000313" key="5">
    <source>
        <dbReference type="EMBL" id="ATP54628.1"/>
    </source>
</evidence>
<evidence type="ECO:0000313" key="6">
    <source>
        <dbReference type="Proteomes" id="UP000225608"/>
    </source>
</evidence>
<dbReference type="Pfam" id="PF00392">
    <property type="entry name" value="GntR"/>
    <property type="match status" value="1"/>
</dbReference>
<keyword evidence="2" id="KW-0238">DNA-binding</keyword>
<dbReference type="SUPFAM" id="SSF64288">
    <property type="entry name" value="Chorismate lyase-like"/>
    <property type="match status" value="1"/>
</dbReference>
<dbReference type="InterPro" id="IPR036390">
    <property type="entry name" value="WH_DNA-bd_sf"/>
</dbReference>
<dbReference type="PRINTS" id="PR00035">
    <property type="entry name" value="HTHGNTR"/>
</dbReference>
<dbReference type="SMART" id="SM00866">
    <property type="entry name" value="UTRA"/>
    <property type="match status" value="1"/>
</dbReference>
<dbReference type="InterPro" id="IPR050679">
    <property type="entry name" value="Bact_HTH_transcr_reg"/>
</dbReference>
<dbReference type="Pfam" id="PF07702">
    <property type="entry name" value="UTRA"/>
    <property type="match status" value="1"/>
</dbReference>
<keyword evidence="1" id="KW-0805">Transcription regulation</keyword>
<keyword evidence="3" id="KW-0804">Transcription</keyword>
<dbReference type="GO" id="GO:0045892">
    <property type="term" value="P:negative regulation of DNA-templated transcription"/>
    <property type="evidence" value="ECO:0007669"/>
    <property type="project" value="TreeGrafter"/>
</dbReference>
<dbReference type="Gene3D" id="3.40.1410.10">
    <property type="entry name" value="Chorismate lyase-like"/>
    <property type="match status" value="1"/>
</dbReference>
<dbReference type="Gene3D" id="1.10.10.10">
    <property type="entry name" value="Winged helix-like DNA-binding domain superfamily/Winged helix DNA-binding domain"/>
    <property type="match status" value="1"/>
</dbReference>
<dbReference type="CDD" id="cd07377">
    <property type="entry name" value="WHTH_GntR"/>
    <property type="match status" value="1"/>
</dbReference>
<dbReference type="AlphaFoldDB" id="A0A2D1TZ31"/>
<sequence length="254" mass="27608">MVADSKTERSERAEVSAVPLYQQVMDDLKGEIARGVYAAGSRIPSEMELAKSYGVGRVTVRRAIEELSRAGYLNRQQGRGTFVCAPKLKRKIRQKGDVQSFTEGCAANDMVPGARLVSRTVVAATHEDAAFFGVEPGCELIVVERVRTADGIPVMLENNAFVLADHPYLQTLADKDLTDNSIFALVAEHSGRAPLKSDPCTVEIALADAQAAPLLEVPVGEPLFYMEAYFTDAGGRSLLLGRQKIVGSRYVFDI</sequence>
<name>A0A2D1TZ31_9ACTN</name>
<evidence type="ECO:0000256" key="2">
    <source>
        <dbReference type="ARBA" id="ARBA00023125"/>
    </source>
</evidence>